<keyword evidence="4" id="KW-0964">Secreted</keyword>
<dbReference type="STRING" id="578458.D8PTM3"/>
<dbReference type="HOGENOM" id="CLU_129906_1_0_1"/>
<keyword evidence="5" id="KW-0413">Isomerase</keyword>
<keyword evidence="3" id="KW-0202">Cytokine</keyword>
<comment type="catalytic activity">
    <reaction evidence="6">
        <text>3-phenylpyruvate = enol-phenylpyruvate</text>
        <dbReference type="Rhea" id="RHEA:17097"/>
        <dbReference type="ChEBI" id="CHEBI:16815"/>
        <dbReference type="ChEBI" id="CHEBI:18005"/>
        <dbReference type="EC" id="5.3.2.1"/>
    </reaction>
</comment>
<evidence type="ECO:0000256" key="7">
    <source>
        <dbReference type="ARBA" id="ARBA00036823"/>
    </source>
</evidence>
<evidence type="ECO:0000313" key="13">
    <source>
        <dbReference type="EMBL" id="EFJ01340.1"/>
    </source>
</evidence>
<evidence type="ECO:0000313" key="14">
    <source>
        <dbReference type="Proteomes" id="UP000007431"/>
    </source>
</evidence>
<evidence type="ECO:0000256" key="9">
    <source>
        <dbReference type="ARBA" id="ARBA00039086"/>
    </source>
</evidence>
<evidence type="ECO:0000256" key="12">
    <source>
        <dbReference type="ARBA" id="ARBA00042730"/>
    </source>
</evidence>
<evidence type="ECO:0000256" key="8">
    <source>
        <dbReference type="ARBA" id="ARBA00038932"/>
    </source>
</evidence>
<evidence type="ECO:0000256" key="11">
    <source>
        <dbReference type="ARBA" id="ARBA00041912"/>
    </source>
</evidence>
<proteinExistence type="inferred from homology"/>
<keyword evidence="14" id="KW-1185">Reference proteome</keyword>
<dbReference type="Pfam" id="PF01187">
    <property type="entry name" value="MIF"/>
    <property type="match status" value="1"/>
</dbReference>
<protein>
    <recommendedName>
        <fullName evidence="12">L-dopachrome isomerase</fullName>
        <ecNumber evidence="9">5.3.2.1</ecNumber>
        <ecNumber evidence="8">5.3.3.12</ecNumber>
    </recommendedName>
    <alternativeName>
        <fullName evidence="10">L-dopachrome tautomerase</fullName>
    </alternativeName>
    <alternativeName>
        <fullName evidence="11">Phenylpyruvate tautomerase</fullName>
    </alternativeName>
</protein>
<name>D8PTM3_SCHCM</name>
<dbReference type="GO" id="GO:0004167">
    <property type="term" value="F:dopachrome isomerase activity"/>
    <property type="evidence" value="ECO:0007669"/>
    <property type="project" value="UniProtKB-EC"/>
</dbReference>
<comment type="subcellular location">
    <subcellularLocation>
        <location evidence="1">Secreted</location>
    </subcellularLocation>
</comment>
<dbReference type="eggNOG" id="KOG1759">
    <property type="taxonomic scope" value="Eukaryota"/>
</dbReference>
<dbReference type="PANTHER" id="PTHR11954:SF6">
    <property type="entry name" value="MACROPHAGE MIGRATION INHIBITORY FACTOR"/>
    <property type="match status" value="1"/>
</dbReference>
<dbReference type="PANTHER" id="PTHR11954">
    <property type="entry name" value="D-DOPACHROME DECARBOXYLASE"/>
    <property type="match status" value="1"/>
</dbReference>
<dbReference type="InterPro" id="IPR014347">
    <property type="entry name" value="Tautomerase/MIF_sf"/>
</dbReference>
<dbReference type="VEuPathDB" id="FungiDB:SCHCODRAFT_02604605"/>
<evidence type="ECO:0000256" key="3">
    <source>
        <dbReference type="ARBA" id="ARBA00022514"/>
    </source>
</evidence>
<dbReference type="InterPro" id="IPR001398">
    <property type="entry name" value="Macrophage_inhib_fac"/>
</dbReference>
<accession>D8PTM3</accession>
<gene>
    <name evidence="13" type="ORF">SCHCODRAFT_232894</name>
</gene>
<dbReference type="InParanoid" id="D8PTM3"/>
<organism evidence="14">
    <name type="scientific">Schizophyllum commune (strain H4-8 / FGSC 9210)</name>
    <name type="common">Split gill fungus</name>
    <dbReference type="NCBI Taxonomy" id="578458"/>
    <lineage>
        <taxon>Eukaryota</taxon>
        <taxon>Fungi</taxon>
        <taxon>Dikarya</taxon>
        <taxon>Basidiomycota</taxon>
        <taxon>Agaricomycotina</taxon>
        <taxon>Agaricomycetes</taxon>
        <taxon>Agaricomycetidae</taxon>
        <taxon>Agaricales</taxon>
        <taxon>Schizophyllaceae</taxon>
        <taxon>Schizophyllum</taxon>
    </lineage>
</organism>
<evidence type="ECO:0000256" key="10">
    <source>
        <dbReference type="ARBA" id="ARBA00041631"/>
    </source>
</evidence>
<comment type="catalytic activity">
    <reaction evidence="7">
        <text>L-dopachrome = 5,6-dihydroxyindole-2-carboxylate</text>
        <dbReference type="Rhea" id="RHEA:13041"/>
        <dbReference type="ChEBI" id="CHEBI:16875"/>
        <dbReference type="ChEBI" id="CHEBI:57509"/>
        <dbReference type="EC" id="5.3.3.12"/>
    </reaction>
</comment>
<dbReference type="EMBL" id="GL377303">
    <property type="protein sequence ID" value="EFJ01340.1"/>
    <property type="molecule type" value="Genomic_DNA"/>
</dbReference>
<evidence type="ECO:0000256" key="1">
    <source>
        <dbReference type="ARBA" id="ARBA00004613"/>
    </source>
</evidence>
<evidence type="ECO:0000256" key="5">
    <source>
        <dbReference type="ARBA" id="ARBA00023235"/>
    </source>
</evidence>
<evidence type="ECO:0000256" key="6">
    <source>
        <dbReference type="ARBA" id="ARBA00036735"/>
    </source>
</evidence>
<dbReference type="EC" id="5.3.3.12" evidence="8"/>
<dbReference type="AlphaFoldDB" id="D8PTM3"/>
<evidence type="ECO:0000256" key="4">
    <source>
        <dbReference type="ARBA" id="ARBA00022525"/>
    </source>
</evidence>
<reference evidence="13 14" key="1">
    <citation type="journal article" date="2010" name="Nat. Biotechnol.">
        <title>Genome sequence of the model mushroom Schizophyllum commune.</title>
        <authorList>
            <person name="Ohm R.A."/>
            <person name="de Jong J.F."/>
            <person name="Lugones L.G."/>
            <person name="Aerts A."/>
            <person name="Kothe E."/>
            <person name="Stajich J.E."/>
            <person name="de Vries R.P."/>
            <person name="Record E."/>
            <person name="Levasseur A."/>
            <person name="Baker S.E."/>
            <person name="Bartholomew K.A."/>
            <person name="Coutinho P.M."/>
            <person name="Erdmann S."/>
            <person name="Fowler T.J."/>
            <person name="Gathman A.C."/>
            <person name="Lombard V."/>
            <person name="Henrissat B."/>
            <person name="Knabe N."/>
            <person name="Kuees U."/>
            <person name="Lilly W.W."/>
            <person name="Lindquist E."/>
            <person name="Lucas S."/>
            <person name="Magnuson J.K."/>
            <person name="Piumi F."/>
            <person name="Raudaskoski M."/>
            <person name="Salamov A."/>
            <person name="Schmutz J."/>
            <person name="Schwarze F.W.M.R."/>
            <person name="vanKuyk P.A."/>
            <person name="Horton J.S."/>
            <person name="Grigoriev I.V."/>
            <person name="Woesten H.A.B."/>
        </authorList>
    </citation>
    <scope>NUCLEOTIDE SEQUENCE [LARGE SCALE GENOMIC DNA]</scope>
    <source>
        <strain evidence="14">H4-8 / FGSC 9210</strain>
    </source>
</reference>
<dbReference type="GO" id="GO:0050178">
    <property type="term" value="F:phenylpyruvate tautomerase activity"/>
    <property type="evidence" value="ECO:0007669"/>
    <property type="project" value="UniProtKB-EC"/>
</dbReference>
<dbReference type="SUPFAM" id="SSF55331">
    <property type="entry name" value="Tautomerase/MIF"/>
    <property type="match status" value="1"/>
</dbReference>
<dbReference type="Gene3D" id="3.30.429.10">
    <property type="entry name" value="Macrophage Migration Inhibitory Factor"/>
    <property type="match status" value="1"/>
</dbReference>
<dbReference type="EC" id="5.3.2.1" evidence="9"/>
<comment type="similarity">
    <text evidence="2">Belongs to the MIF family.</text>
</comment>
<dbReference type="GO" id="GO:0005615">
    <property type="term" value="C:extracellular space"/>
    <property type="evidence" value="ECO:0007669"/>
    <property type="project" value="UniProtKB-KW"/>
</dbReference>
<evidence type="ECO:0000256" key="2">
    <source>
        <dbReference type="ARBA" id="ARBA00005851"/>
    </source>
</evidence>
<dbReference type="Proteomes" id="UP000007431">
    <property type="component" value="Unassembled WGS sequence"/>
</dbReference>
<sequence>MPVLDLTVNIQIPDAKALSLELSKVGAKILGKPESYISVLIKVNETLTFGGTHDPAFQLVITSLGNVNPSANEKYSKALSEFLKEKLGLPNDRGYMFVHLLRLQRIRMLNHHQFRAFIDPGNANLGYQGTTFATIFG</sequence>
<dbReference type="OMA" id="YINFFDM"/>